<feature type="domain" description="DUF306" evidence="2">
    <location>
        <begin position="158"/>
        <end position="258"/>
    </location>
</feature>
<dbReference type="EMBL" id="JH651379">
    <property type="protein sequence ID" value="EIJ37996.1"/>
    <property type="molecule type" value="Genomic_DNA"/>
</dbReference>
<dbReference type="OrthoDB" id="5348860at2"/>
<dbReference type="Gene3D" id="2.40.128.270">
    <property type="match status" value="1"/>
</dbReference>
<evidence type="ECO:0000259" key="2">
    <source>
        <dbReference type="Pfam" id="PF03724"/>
    </source>
</evidence>
<dbReference type="PROSITE" id="PS51257">
    <property type="entry name" value="PROKAR_LIPOPROTEIN"/>
    <property type="match status" value="1"/>
</dbReference>
<evidence type="ECO:0000313" key="4">
    <source>
        <dbReference type="Proteomes" id="UP000004690"/>
    </source>
</evidence>
<reference evidence="3 4" key="1">
    <citation type="submission" date="2012-02" db="EMBL/GenBank/DDBJ databases">
        <title>Improved High-Quality Draft genome of Joostella marina DSM 19592.</title>
        <authorList>
            <consortium name="US DOE Joint Genome Institute (JGI-PGF)"/>
            <person name="Lucas S."/>
            <person name="Copeland A."/>
            <person name="Lapidus A."/>
            <person name="Bruce D."/>
            <person name="Goodwin L."/>
            <person name="Pitluck S."/>
            <person name="Peters L."/>
            <person name="Chertkov O."/>
            <person name="Ovchinnikova G."/>
            <person name="Kyrpides N."/>
            <person name="Mavromatis K."/>
            <person name="Detter J.C."/>
            <person name="Han C."/>
            <person name="Land M."/>
            <person name="Hauser L."/>
            <person name="Markowitz V."/>
            <person name="Cheng J.-F."/>
            <person name="Hugenholtz P."/>
            <person name="Woyke T."/>
            <person name="Wu D."/>
            <person name="Tindall B."/>
            <person name="Brambilla E."/>
            <person name="Klenk H.-P."/>
            <person name="Eisen J.A."/>
        </authorList>
    </citation>
    <scope>NUCLEOTIDE SEQUENCE [LARGE SCALE GENOMIC DNA]</scope>
    <source>
        <strain evidence="3 4">DSM 19592</strain>
    </source>
</reference>
<gene>
    <name evidence="3" type="ORF">JoomaDRAFT_0974</name>
</gene>
<evidence type="ECO:0000313" key="3">
    <source>
        <dbReference type="EMBL" id="EIJ37996.1"/>
    </source>
</evidence>
<dbReference type="STRING" id="926559.JoomaDRAFT_0974"/>
<dbReference type="PANTHER" id="PTHR35535">
    <property type="entry name" value="HEAT SHOCK PROTEIN HSLJ"/>
    <property type="match status" value="1"/>
</dbReference>
<dbReference type="eggNOG" id="COG3650">
    <property type="taxonomic scope" value="Bacteria"/>
</dbReference>
<proteinExistence type="predicted"/>
<dbReference type="Pfam" id="PF03724">
    <property type="entry name" value="META"/>
    <property type="match status" value="1"/>
</dbReference>
<dbReference type="eggNOG" id="COG3187">
    <property type="taxonomic scope" value="Bacteria"/>
</dbReference>
<dbReference type="RefSeq" id="WP_008611079.1">
    <property type="nucleotide sequence ID" value="NZ_JH651379.1"/>
</dbReference>
<name>I3C303_9FLAO</name>
<protein>
    <submittedName>
        <fullName evidence="3">Heat shock protein</fullName>
    </submittedName>
</protein>
<dbReference type="InterPro" id="IPR005184">
    <property type="entry name" value="DUF306_Meta_HslJ"/>
</dbReference>
<dbReference type="HOGENOM" id="CLU_092758_0_0_10"/>
<evidence type="ECO:0000256" key="1">
    <source>
        <dbReference type="SAM" id="MobiDB-lite"/>
    </source>
</evidence>
<dbReference type="InterPro" id="IPR053147">
    <property type="entry name" value="Hsp_HslJ-like"/>
</dbReference>
<keyword evidence="4" id="KW-1185">Reference proteome</keyword>
<dbReference type="AlphaFoldDB" id="I3C303"/>
<feature type="region of interest" description="Disordered" evidence="1">
    <location>
        <begin position="22"/>
        <end position="41"/>
    </location>
</feature>
<keyword evidence="3" id="KW-0346">Stress response</keyword>
<dbReference type="PANTHER" id="PTHR35535:SF1">
    <property type="entry name" value="HEAT SHOCK PROTEIN HSLJ"/>
    <property type="match status" value="1"/>
</dbReference>
<organism evidence="3 4">
    <name type="scientific">Galbibacter orientalis DSM 19592</name>
    <dbReference type="NCBI Taxonomy" id="926559"/>
    <lineage>
        <taxon>Bacteria</taxon>
        <taxon>Pseudomonadati</taxon>
        <taxon>Bacteroidota</taxon>
        <taxon>Flavobacteriia</taxon>
        <taxon>Flavobacteriales</taxon>
        <taxon>Flavobacteriaceae</taxon>
        <taxon>Galbibacter</taxon>
    </lineage>
</organism>
<sequence length="262" mass="29156">MKKIILIGISLLTLTACNDAKKKEEAKTAEENTAKETPMKKEEAIPQGIDFIASGENPSWSLLIDFDKSMTFTSLDNPKKISTPVPEARIPQDVSAVNYSAETEAGLLQVTIFKESCETENGESFSYKVTVSTKTDEMQDYNDFKGCGKYIGDYRLNDIWALETMNGKPVDKSMKRPNLEFNLRSGKVFGFSGCNRINGTLVVEKDSLAIGELMSTKMACPNAELETNFLDAVNNKKFSFTYKNLILTLTSGENNLTFRKVD</sequence>
<dbReference type="Proteomes" id="UP000004690">
    <property type="component" value="Unassembled WGS sequence"/>
</dbReference>
<accession>I3C303</accession>
<dbReference type="InterPro" id="IPR038670">
    <property type="entry name" value="HslJ-like_sf"/>
</dbReference>